<evidence type="ECO:0000256" key="1">
    <source>
        <dbReference type="SAM" id="MobiDB-lite"/>
    </source>
</evidence>
<dbReference type="AlphaFoldDB" id="A0A6A6PN16"/>
<dbReference type="RefSeq" id="XP_033588068.1">
    <property type="nucleotide sequence ID" value="XM_033730180.1"/>
</dbReference>
<sequence>PPQSPSKSRLQSPSKSKPRVPSQQIRQSLDAFWDADRVNDWNDQYSPHKVLKSPRKLKFTVDERSVSPFGSPRKLQSPAKDAVRAEREAKKAFEARKHRLAEDFLAELDRVVADGEIQRLASTTGGVKFIWSKTLNTTAGRANWRKETTKTTSPDGSIHATYKHFASIELAEKVINDAHRLLNVIAHEFCHLCNFMLSGIKDQPHGRQFQLWGAKCTRAFAERGVRVTTKHSYQIDYRYVWQCSNEECGAEFKRHSKSIDPARQSCG</sequence>
<proteinExistence type="predicted"/>
<feature type="region of interest" description="Disordered" evidence="1">
    <location>
        <begin position="1"/>
        <end position="25"/>
    </location>
</feature>
<protein>
    <submittedName>
        <fullName evidence="3">SprT-like family-domain-containing protein</fullName>
    </submittedName>
</protein>
<dbReference type="Proteomes" id="UP000799767">
    <property type="component" value="Unassembled WGS sequence"/>
</dbReference>
<evidence type="ECO:0000313" key="4">
    <source>
        <dbReference type="Proteomes" id="UP000799767"/>
    </source>
</evidence>
<gene>
    <name evidence="3" type="ORF">BDY17DRAFT_228834</name>
</gene>
<dbReference type="PANTHER" id="PTHR23099:SF0">
    <property type="entry name" value="GERM CELL NUCLEAR ACIDIC PROTEIN"/>
    <property type="match status" value="1"/>
</dbReference>
<reference evidence="3" key="1">
    <citation type="journal article" date="2020" name="Stud. Mycol.">
        <title>101 Dothideomycetes genomes: a test case for predicting lifestyles and emergence of pathogens.</title>
        <authorList>
            <person name="Haridas S."/>
            <person name="Albert R."/>
            <person name="Binder M."/>
            <person name="Bloem J."/>
            <person name="Labutti K."/>
            <person name="Salamov A."/>
            <person name="Andreopoulos B."/>
            <person name="Baker S."/>
            <person name="Barry K."/>
            <person name="Bills G."/>
            <person name="Bluhm B."/>
            <person name="Cannon C."/>
            <person name="Castanera R."/>
            <person name="Culley D."/>
            <person name="Daum C."/>
            <person name="Ezra D."/>
            <person name="Gonzalez J."/>
            <person name="Henrissat B."/>
            <person name="Kuo A."/>
            <person name="Liang C."/>
            <person name="Lipzen A."/>
            <person name="Lutzoni F."/>
            <person name="Magnuson J."/>
            <person name="Mondo S."/>
            <person name="Nolan M."/>
            <person name="Ohm R."/>
            <person name="Pangilinan J."/>
            <person name="Park H.-J."/>
            <person name="Ramirez L."/>
            <person name="Alfaro M."/>
            <person name="Sun H."/>
            <person name="Tritt A."/>
            <person name="Yoshinaga Y."/>
            <person name="Zwiers L.-H."/>
            <person name="Turgeon B."/>
            <person name="Goodwin S."/>
            <person name="Spatafora J."/>
            <person name="Crous P."/>
            <person name="Grigoriev I."/>
        </authorList>
    </citation>
    <scope>NUCLEOTIDE SEQUENCE</scope>
    <source>
        <strain evidence="3">CBS 113389</strain>
    </source>
</reference>
<keyword evidence="4" id="KW-1185">Reference proteome</keyword>
<name>A0A6A6PN16_9PEZI</name>
<feature type="non-terminal residue" evidence="3">
    <location>
        <position position="267"/>
    </location>
</feature>
<dbReference type="Pfam" id="PF10263">
    <property type="entry name" value="SprT-like"/>
    <property type="match status" value="1"/>
</dbReference>
<dbReference type="SMART" id="SM00731">
    <property type="entry name" value="SprT"/>
    <property type="match status" value="1"/>
</dbReference>
<evidence type="ECO:0000313" key="3">
    <source>
        <dbReference type="EMBL" id="KAF2481498.1"/>
    </source>
</evidence>
<dbReference type="OrthoDB" id="20772at2759"/>
<feature type="non-terminal residue" evidence="3">
    <location>
        <position position="1"/>
    </location>
</feature>
<evidence type="ECO:0000259" key="2">
    <source>
        <dbReference type="SMART" id="SM00731"/>
    </source>
</evidence>
<dbReference type="GeneID" id="54471182"/>
<dbReference type="InterPro" id="IPR006640">
    <property type="entry name" value="SprT-like_domain"/>
</dbReference>
<organism evidence="3 4">
    <name type="scientific">Neohortaea acidophila</name>
    <dbReference type="NCBI Taxonomy" id="245834"/>
    <lineage>
        <taxon>Eukaryota</taxon>
        <taxon>Fungi</taxon>
        <taxon>Dikarya</taxon>
        <taxon>Ascomycota</taxon>
        <taxon>Pezizomycotina</taxon>
        <taxon>Dothideomycetes</taxon>
        <taxon>Dothideomycetidae</taxon>
        <taxon>Mycosphaerellales</taxon>
        <taxon>Teratosphaeriaceae</taxon>
        <taxon>Neohortaea</taxon>
    </lineage>
</organism>
<dbReference type="EMBL" id="MU001638">
    <property type="protein sequence ID" value="KAF2481498.1"/>
    <property type="molecule type" value="Genomic_DNA"/>
</dbReference>
<dbReference type="GO" id="GO:0005634">
    <property type="term" value="C:nucleus"/>
    <property type="evidence" value="ECO:0007669"/>
    <property type="project" value="TreeGrafter"/>
</dbReference>
<accession>A0A6A6PN16</accession>
<dbReference type="GO" id="GO:0006950">
    <property type="term" value="P:response to stress"/>
    <property type="evidence" value="ECO:0007669"/>
    <property type="project" value="UniProtKB-ARBA"/>
</dbReference>
<dbReference type="PANTHER" id="PTHR23099">
    <property type="entry name" value="TRANSCRIPTIONAL REGULATOR"/>
    <property type="match status" value="1"/>
</dbReference>
<feature type="domain" description="SprT-like" evidence="2">
    <location>
        <begin position="106"/>
        <end position="266"/>
    </location>
</feature>